<comment type="function">
    <text evidence="13">CRISPR (clustered regularly interspaced short palindromic repeat) is an adaptive immune system that provides protection against mobile genetic elements (viruses, transposable elements and conjugative plasmids). CRISPR clusters contain sequences complementary to antecedent mobile elements and target invading nucleic acids. CRISPR clusters are transcribed and processed into CRISPR RNA (crRNA).</text>
</comment>
<comment type="caution">
    <text evidence="15">The sequence shown here is derived from an EMBL/GenBank/DDBJ whole genome shotgun (WGS) entry which is preliminary data.</text>
</comment>
<dbReference type="RefSeq" id="WP_219963904.1">
    <property type="nucleotide sequence ID" value="NZ_JAGFNZ010000001.1"/>
</dbReference>
<evidence type="ECO:0000256" key="1">
    <source>
        <dbReference type="ARBA" id="ARBA00001966"/>
    </source>
</evidence>
<evidence type="ECO:0000256" key="2">
    <source>
        <dbReference type="ARBA" id="ARBA00009189"/>
    </source>
</evidence>
<dbReference type="Gene3D" id="3.90.320.10">
    <property type="match status" value="1"/>
</dbReference>
<keyword evidence="16" id="KW-1185">Reference proteome</keyword>
<keyword evidence="11 13" id="KW-0051">Antiviral defense</keyword>
<dbReference type="InterPro" id="IPR051827">
    <property type="entry name" value="Cas4_exonuclease"/>
</dbReference>
<dbReference type="EC" id="3.1.12.1" evidence="3 13"/>
<reference evidence="15 16" key="1">
    <citation type="submission" date="2021-03" db="EMBL/GenBank/DDBJ databases">
        <title>Caproiciproducens sp. nov. isolated from feces of cow.</title>
        <authorList>
            <person name="Choi J.-Y."/>
        </authorList>
    </citation>
    <scope>NUCLEOTIDE SEQUENCE [LARGE SCALE GENOMIC DNA]</scope>
    <source>
        <strain evidence="15 16">AGMB10547</strain>
    </source>
</reference>
<evidence type="ECO:0000256" key="11">
    <source>
        <dbReference type="ARBA" id="ARBA00023118"/>
    </source>
</evidence>
<evidence type="ECO:0000256" key="13">
    <source>
        <dbReference type="RuleBase" id="RU365022"/>
    </source>
</evidence>
<evidence type="ECO:0000256" key="4">
    <source>
        <dbReference type="ARBA" id="ARBA00020049"/>
    </source>
</evidence>
<sequence length="223" mass="25353">MAYNEEDFLMLSGIQHFAFCRRQWALIHIEQLWEENLQTVEGDLLHENCHDAYFSESRKEVLISRGMPIFSRSLGASGECDIVEFRKSADGIPLHGKDGLYTVYPVEYKHGEPKDSDIDILQLAAQAVCLEEMLSCEISSGAIFYGRTKRRQKVELTGDLKERVGCLFTEMHGYFQRGYVPKVKPTKSCNACSIKNLCLPKLCKVKSVKDYLEQNLGAEEAQT</sequence>
<comment type="cofactor">
    <cofactor evidence="1">
        <name>[4Fe-4S] cluster</name>
        <dbReference type="ChEBI" id="CHEBI:49883"/>
    </cofactor>
</comment>
<comment type="cofactor">
    <cofactor evidence="13">
        <name>Mg(2+)</name>
        <dbReference type="ChEBI" id="CHEBI:18420"/>
    </cofactor>
    <cofactor evidence="13">
        <name>Mn(2+)</name>
        <dbReference type="ChEBI" id="CHEBI:29035"/>
    </cofactor>
    <text evidence="13">Mg(2+) or Mn(2+) required for ssDNA cleavage activity.</text>
</comment>
<dbReference type="InterPro" id="IPR013343">
    <property type="entry name" value="CRISPR-assoc_prot_Cas4"/>
</dbReference>
<keyword evidence="6 13" id="KW-0479">Metal-binding</keyword>
<comment type="cofactor">
    <cofactor evidence="13">
        <name>iron-sulfur cluster</name>
        <dbReference type="ChEBI" id="CHEBI:30408"/>
    </cofactor>
</comment>
<dbReference type="Proteomes" id="UP000719942">
    <property type="component" value="Unassembled WGS sequence"/>
</dbReference>
<evidence type="ECO:0000256" key="5">
    <source>
        <dbReference type="ARBA" id="ARBA00022722"/>
    </source>
</evidence>
<keyword evidence="9 13" id="KW-0408">Iron</keyword>
<evidence type="ECO:0000256" key="8">
    <source>
        <dbReference type="ARBA" id="ARBA00022839"/>
    </source>
</evidence>
<name>A0ABS7DJL7_9FIRM</name>
<keyword evidence="12 13" id="KW-0464">Manganese</keyword>
<evidence type="ECO:0000256" key="6">
    <source>
        <dbReference type="ARBA" id="ARBA00022723"/>
    </source>
</evidence>
<dbReference type="EMBL" id="JAGFNZ010000001">
    <property type="protein sequence ID" value="MBW7571496.1"/>
    <property type="molecule type" value="Genomic_DNA"/>
</dbReference>
<protein>
    <recommendedName>
        <fullName evidence="4 13">CRISPR-associated exonuclease Cas4</fullName>
        <ecNumber evidence="3 13">3.1.12.1</ecNumber>
    </recommendedName>
</protein>
<dbReference type="PANTHER" id="PTHR36531">
    <property type="entry name" value="CRISPR-ASSOCIATED EXONUCLEASE CAS4"/>
    <property type="match status" value="1"/>
</dbReference>
<gene>
    <name evidence="15" type="primary">cas4</name>
    <name evidence="15" type="ORF">J5W02_01605</name>
</gene>
<keyword evidence="8 13" id="KW-0269">Exonuclease</keyword>
<dbReference type="NCBIfam" id="TIGR00372">
    <property type="entry name" value="cas4"/>
    <property type="match status" value="1"/>
</dbReference>
<accession>A0ABS7DJL7</accession>
<keyword evidence="10 13" id="KW-0411">Iron-sulfur</keyword>
<evidence type="ECO:0000256" key="3">
    <source>
        <dbReference type="ARBA" id="ARBA00012768"/>
    </source>
</evidence>
<keyword evidence="5 13" id="KW-0540">Nuclease</keyword>
<dbReference type="Pfam" id="PF01930">
    <property type="entry name" value="Cas_Cas4"/>
    <property type="match status" value="1"/>
</dbReference>
<feature type="domain" description="DUF83" evidence="14">
    <location>
        <begin position="12"/>
        <end position="199"/>
    </location>
</feature>
<evidence type="ECO:0000313" key="16">
    <source>
        <dbReference type="Proteomes" id="UP000719942"/>
    </source>
</evidence>
<proteinExistence type="inferred from homology"/>
<evidence type="ECO:0000313" key="15">
    <source>
        <dbReference type="EMBL" id="MBW7571496.1"/>
    </source>
</evidence>
<evidence type="ECO:0000256" key="7">
    <source>
        <dbReference type="ARBA" id="ARBA00022801"/>
    </source>
</evidence>
<evidence type="ECO:0000259" key="14">
    <source>
        <dbReference type="Pfam" id="PF01930"/>
    </source>
</evidence>
<dbReference type="InterPro" id="IPR011604">
    <property type="entry name" value="PDDEXK-like_dom_sf"/>
</dbReference>
<dbReference type="PANTHER" id="PTHR36531:SF6">
    <property type="entry name" value="DNA REPLICATION ATP-DEPENDENT HELICASE_NUCLEASE DNA2"/>
    <property type="match status" value="1"/>
</dbReference>
<evidence type="ECO:0000256" key="9">
    <source>
        <dbReference type="ARBA" id="ARBA00023004"/>
    </source>
</evidence>
<comment type="similarity">
    <text evidence="2 13">Belongs to the CRISPR-associated exonuclease Cas4 family.</text>
</comment>
<evidence type="ECO:0000256" key="12">
    <source>
        <dbReference type="ARBA" id="ARBA00023211"/>
    </source>
</evidence>
<dbReference type="InterPro" id="IPR022765">
    <property type="entry name" value="Dna2/Cas4_DUF83"/>
</dbReference>
<organism evidence="15 16">
    <name type="scientific">Caproiciproducens faecalis</name>
    <dbReference type="NCBI Taxonomy" id="2820301"/>
    <lineage>
        <taxon>Bacteria</taxon>
        <taxon>Bacillati</taxon>
        <taxon>Bacillota</taxon>
        <taxon>Clostridia</taxon>
        <taxon>Eubacteriales</taxon>
        <taxon>Acutalibacteraceae</taxon>
        <taxon>Caproiciproducens</taxon>
    </lineage>
</organism>
<keyword evidence="7 13" id="KW-0378">Hydrolase</keyword>
<evidence type="ECO:0000256" key="10">
    <source>
        <dbReference type="ARBA" id="ARBA00023014"/>
    </source>
</evidence>